<dbReference type="GO" id="GO:0032259">
    <property type="term" value="P:methylation"/>
    <property type="evidence" value="ECO:0007669"/>
    <property type="project" value="UniProtKB-KW"/>
</dbReference>
<evidence type="ECO:0000256" key="3">
    <source>
        <dbReference type="ARBA" id="ARBA00022688"/>
    </source>
</evidence>
<dbReference type="GO" id="GO:0061542">
    <property type="term" value="F:3-demethylubiquinol 3-O-methyltransferase activity"/>
    <property type="evidence" value="ECO:0007669"/>
    <property type="project" value="UniProtKB-UniRule"/>
</dbReference>
<feature type="binding site" evidence="5">
    <location>
        <position position="176"/>
    </location>
    <ligand>
        <name>Mg(2+)</name>
        <dbReference type="ChEBI" id="CHEBI:18420"/>
    </ligand>
</feature>
<organism evidence="7">
    <name type="scientific">Ooceraea biroi</name>
    <name type="common">Clonal raider ant</name>
    <name type="synonym">Cerapachys biroi</name>
    <dbReference type="NCBI Taxonomy" id="2015173"/>
    <lineage>
        <taxon>Eukaryota</taxon>
        <taxon>Metazoa</taxon>
        <taxon>Ecdysozoa</taxon>
        <taxon>Arthropoda</taxon>
        <taxon>Hexapoda</taxon>
        <taxon>Insecta</taxon>
        <taxon>Pterygota</taxon>
        <taxon>Neoptera</taxon>
        <taxon>Endopterygota</taxon>
        <taxon>Hymenoptera</taxon>
        <taxon>Apocrita</taxon>
        <taxon>Aculeata</taxon>
        <taxon>Formicoidea</taxon>
        <taxon>Formicidae</taxon>
        <taxon>Dorylinae</taxon>
        <taxon>Ooceraea</taxon>
    </lineage>
</organism>
<comment type="catalytic activity">
    <reaction evidence="5">
        <text>a 3,4-dihydroxy-5-(all-trans-polyprenyl)benzoate + S-adenosyl-L-methionine = a 4-hydroxy-3-methoxy-5-(all-trans-polyprenyl)benzoate + S-adenosyl-L-homocysteine + H(+)</text>
        <dbReference type="Rhea" id="RHEA:44452"/>
        <dbReference type="Rhea" id="RHEA-COMP:10930"/>
        <dbReference type="Rhea" id="RHEA-COMP:10931"/>
        <dbReference type="ChEBI" id="CHEBI:15378"/>
        <dbReference type="ChEBI" id="CHEBI:57856"/>
        <dbReference type="ChEBI" id="CHEBI:59789"/>
        <dbReference type="ChEBI" id="CHEBI:64694"/>
        <dbReference type="ChEBI" id="CHEBI:84443"/>
        <dbReference type="EC" id="2.1.1.114"/>
    </reaction>
</comment>
<dbReference type="NCBIfam" id="TIGR01983">
    <property type="entry name" value="UbiG"/>
    <property type="match status" value="1"/>
</dbReference>
<dbReference type="InterPro" id="IPR029063">
    <property type="entry name" value="SAM-dependent_MTases_sf"/>
</dbReference>
<keyword evidence="1 5" id="KW-0489">Methyltransferase</keyword>
<comment type="cofactor">
    <cofactor evidence="5">
        <name>Mg(2+)</name>
        <dbReference type="ChEBI" id="CHEBI:18420"/>
    </cofactor>
</comment>
<evidence type="ECO:0000259" key="6">
    <source>
        <dbReference type="Pfam" id="PF08241"/>
    </source>
</evidence>
<evidence type="ECO:0000256" key="4">
    <source>
        <dbReference type="ARBA" id="ARBA00022691"/>
    </source>
</evidence>
<name>A0A3L8D7Z4_OOCBI</name>
<dbReference type="EC" id="2.1.1.114" evidence="5"/>
<comment type="subunit">
    <text evidence="5">Component of a multi-subunit COQ enzyme complex.</text>
</comment>
<evidence type="ECO:0000313" key="7">
    <source>
        <dbReference type="EMBL" id="RLU16212.1"/>
    </source>
</evidence>
<keyword evidence="5" id="KW-0496">Mitochondrion</keyword>
<feature type="binding site" evidence="5">
    <location>
        <position position="175"/>
    </location>
    <ligand>
        <name>Mg(2+)</name>
        <dbReference type="ChEBI" id="CHEBI:18420"/>
    </ligand>
</feature>
<gene>
    <name evidence="5" type="primary">coq3</name>
    <name evidence="7" type="ORF">DMN91_011972</name>
</gene>
<comment type="function">
    <text evidence="5">O-methyltransferase required for two non-consecutive steps during ubiquinone biosynthesis. Catalyzes the 2 O-methylation of 3,4-dihydroxy-5-(all-trans-polyprenyl)benzoic acid into 4-hydroxy-3-methoxy-5-(all-trans-polyprenyl)benzoic acid. Also catalyzes the last step of ubiquinone biosynthesis by mediating methylation of 3-demethylubiquinone into ubiquinone. Also able to mediate the methylation of 3-demethylubiquinol into ubiquinol.</text>
</comment>
<dbReference type="Gene3D" id="3.40.50.150">
    <property type="entry name" value="Vaccinia Virus protein VP39"/>
    <property type="match status" value="1"/>
</dbReference>
<comment type="caution">
    <text evidence="7">The sequence shown here is derived from an EMBL/GenBank/DDBJ whole genome shotgun (WGS) entry which is preliminary data.</text>
</comment>
<feature type="domain" description="Methyltransferase type 11" evidence="6">
    <location>
        <begin position="101"/>
        <end position="198"/>
    </location>
</feature>
<feature type="binding site" evidence="5">
    <location>
        <position position="171"/>
    </location>
    <ligand>
        <name>S-adenosyl-L-methionine</name>
        <dbReference type="ChEBI" id="CHEBI:59789"/>
    </ligand>
</feature>
<sequence>MLIFYHAATYFYSSATISVVATLEESVKCVNIMANAISTVDPKEIDHHSDWKHFWWDVDGKAKLLHAFNPVRLEFIRKGLADIDFESRNPTLPLNGIKIADIGCGGGILTEFLARAGAQVTGIDAATDLIDVAKEHVQLDPTISDRVNYFCTTIEEFSLNNKESYDAVVASEVVEHVTDPELFLKESVKILKPGGSIFVTTINKTLASWLGAIIIAEYIWKKIPCGTHHWSKFIAPDEIERILEKYDCKTNLIEGIVFNPLSYTLSLSSYKGINYAVHAVKKKKIDA</sequence>
<dbReference type="UniPathway" id="UPA00232"/>
<evidence type="ECO:0000256" key="5">
    <source>
        <dbReference type="HAMAP-Rule" id="MF_03190"/>
    </source>
</evidence>
<dbReference type="GO" id="GO:0031314">
    <property type="term" value="C:extrinsic component of mitochondrial inner membrane"/>
    <property type="evidence" value="ECO:0007669"/>
    <property type="project" value="UniProtKB-UniRule"/>
</dbReference>
<dbReference type="CDD" id="cd02440">
    <property type="entry name" value="AdoMet_MTases"/>
    <property type="match status" value="1"/>
</dbReference>
<dbReference type="InterPro" id="IPR010233">
    <property type="entry name" value="UbiG_MeTrfase"/>
</dbReference>
<keyword evidence="5" id="KW-0999">Mitochondrion inner membrane</keyword>
<proteinExistence type="inferred from homology"/>
<keyword evidence="5" id="KW-0472">Membrane</keyword>
<evidence type="ECO:0000256" key="1">
    <source>
        <dbReference type="ARBA" id="ARBA00022603"/>
    </source>
</evidence>
<dbReference type="GO" id="GO:0046872">
    <property type="term" value="F:metal ion binding"/>
    <property type="evidence" value="ECO:0007669"/>
    <property type="project" value="UniProtKB-KW"/>
</dbReference>
<comment type="similarity">
    <text evidence="5">Belongs to the class I-like SAM-binding methyltransferase superfamily. UbiG/COQ3 family.</text>
</comment>
<dbReference type="Pfam" id="PF08241">
    <property type="entry name" value="Methyltransf_11"/>
    <property type="match status" value="1"/>
</dbReference>
<dbReference type="AlphaFoldDB" id="A0A3L8D7Z4"/>
<protein>
    <recommendedName>
        <fullName evidence="5">Ubiquinone biosynthesis O-methyltransferase, mitochondrial</fullName>
    </recommendedName>
    <alternativeName>
        <fullName evidence="5">3-demethylubiquinol 3-O-methyltransferase</fullName>
        <ecNumber evidence="5">2.1.1.64</ecNumber>
    </alternativeName>
    <alternativeName>
        <fullName evidence="5">3-demethylubiquinone 3-O-methyltransferase</fullName>
        <ecNumber evidence="5">2.1.1.-</ecNumber>
    </alternativeName>
    <alternativeName>
        <fullName evidence="5">Polyprenyldihydroxybenzoate methyltransferase</fullName>
        <ecNumber evidence="5">2.1.1.114</ecNumber>
    </alternativeName>
</protein>
<feature type="binding site" evidence="5">
    <location>
        <position position="103"/>
    </location>
    <ligand>
        <name>S-adenosyl-L-methionine</name>
        <dbReference type="ChEBI" id="CHEBI:59789"/>
    </ligand>
</feature>
<keyword evidence="5" id="KW-0460">Magnesium</keyword>
<dbReference type="EC" id="2.1.1.64" evidence="5"/>
<dbReference type="SUPFAM" id="SSF53335">
    <property type="entry name" value="S-adenosyl-L-methionine-dependent methyltransferases"/>
    <property type="match status" value="1"/>
</dbReference>
<evidence type="ECO:0000256" key="2">
    <source>
        <dbReference type="ARBA" id="ARBA00022679"/>
    </source>
</evidence>
<keyword evidence="2 5" id="KW-0808">Transferase</keyword>
<comment type="subcellular location">
    <subcellularLocation>
        <location evidence="5">Mitochondrion inner membrane</location>
        <topology evidence="5">Peripheral membrane protein</topology>
        <orientation evidence="5">Matrix side</orientation>
    </subcellularLocation>
</comment>
<comment type="catalytic activity">
    <reaction evidence="5">
        <text>a 3-demethylubiquinone + S-adenosyl-L-methionine = a ubiquinone + S-adenosyl-L-homocysteine</text>
        <dbReference type="Rhea" id="RHEA:81215"/>
        <dbReference type="Rhea" id="RHEA-COMP:9565"/>
        <dbReference type="Rhea" id="RHEA-COMP:19654"/>
        <dbReference type="ChEBI" id="CHEBI:16389"/>
        <dbReference type="ChEBI" id="CHEBI:57856"/>
        <dbReference type="ChEBI" id="CHEBI:59789"/>
        <dbReference type="ChEBI" id="CHEBI:231825"/>
    </reaction>
</comment>
<feature type="binding site" evidence="5">
    <location>
        <position position="124"/>
    </location>
    <ligand>
        <name>S-adenosyl-L-methionine</name>
        <dbReference type="ChEBI" id="CHEBI:59789"/>
    </ligand>
</feature>
<dbReference type="GO" id="GO:0120537">
    <property type="term" value="F:3-demethylubiquinone 3-O-methyltransferase activity"/>
    <property type="evidence" value="ECO:0007669"/>
    <property type="project" value="RHEA"/>
</dbReference>
<feature type="binding site" evidence="5">
    <location>
        <position position="172"/>
    </location>
    <ligand>
        <name>Mg(2+)</name>
        <dbReference type="ChEBI" id="CHEBI:18420"/>
    </ligand>
</feature>
<dbReference type="PANTHER" id="PTHR43464">
    <property type="entry name" value="METHYLTRANSFERASE"/>
    <property type="match status" value="1"/>
</dbReference>
<dbReference type="EC" id="2.1.1.-" evidence="5"/>
<dbReference type="OrthoDB" id="3265906at2759"/>
<feature type="binding site" evidence="5">
    <location>
        <position position="72"/>
    </location>
    <ligand>
        <name>S-adenosyl-L-methionine</name>
        <dbReference type="ChEBI" id="CHEBI:59789"/>
    </ligand>
</feature>
<dbReference type="EMBL" id="QOIP01000012">
    <property type="protein sequence ID" value="RLU16212.1"/>
    <property type="molecule type" value="Genomic_DNA"/>
</dbReference>
<reference evidence="7" key="2">
    <citation type="submission" date="2018-07" db="EMBL/GenBank/DDBJ databases">
        <authorList>
            <person name="Mckenzie S.K."/>
            <person name="Kronauer D.J.C."/>
        </authorList>
    </citation>
    <scope>NUCLEOTIDE SEQUENCE</scope>
    <source>
        <strain evidence="7">Clonal line C1</strain>
    </source>
</reference>
<accession>A0A3L8D7Z4</accession>
<keyword evidence="5" id="KW-0479">Metal-binding</keyword>
<dbReference type="InterPro" id="IPR013216">
    <property type="entry name" value="Methyltransf_11"/>
</dbReference>
<comment type="catalytic activity">
    <reaction evidence="5">
        <text>a 3-demethylubiquinol + S-adenosyl-L-methionine = a ubiquinol + S-adenosyl-L-homocysteine + H(+)</text>
        <dbReference type="Rhea" id="RHEA:44380"/>
        <dbReference type="Rhea" id="RHEA-COMP:9566"/>
        <dbReference type="Rhea" id="RHEA-COMP:10914"/>
        <dbReference type="ChEBI" id="CHEBI:15378"/>
        <dbReference type="ChEBI" id="CHEBI:17976"/>
        <dbReference type="ChEBI" id="CHEBI:57856"/>
        <dbReference type="ChEBI" id="CHEBI:59789"/>
        <dbReference type="ChEBI" id="CHEBI:84422"/>
        <dbReference type="EC" id="2.1.1.64"/>
    </reaction>
</comment>
<keyword evidence="4 5" id="KW-0949">S-adenosyl-L-methionine</keyword>
<keyword evidence="3 5" id="KW-0831">Ubiquinone biosynthesis</keyword>
<dbReference type="GO" id="GO:0010420">
    <property type="term" value="F:polyprenyldihydroxybenzoate methyltransferase activity"/>
    <property type="evidence" value="ECO:0007669"/>
    <property type="project" value="UniProtKB-UniRule"/>
</dbReference>
<dbReference type="Proteomes" id="UP000279307">
    <property type="component" value="Chromosome 12"/>
</dbReference>
<comment type="pathway">
    <text evidence="5">Cofactor biosynthesis; ubiquinone biosynthesis.</text>
</comment>
<reference evidence="7" key="1">
    <citation type="journal article" date="2018" name="Genome Res.">
        <title>The genomic architecture and molecular evolution of ant odorant receptors.</title>
        <authorList>
            <person name="McKenzie S.K."/>
            <person name="Kronauer D.J.C."/>
        </authorList>
    </citation>
    <scope>NUCLEOTIDE SEQUENCE [LARGE SCALE GENOMIC DNA]</scope>
    <source>
        <strain evidence="7">Clonal line C1</strain>
    </source>
</reference>
<dbReference type="PANTHER" id="PTHR43464:SF19">
    <property type="entry name" value="UBIQUINONE BIOSYNTHESIS O-METHYLTRANSFERASE, MITOCHONDRIAL"/>
    <property type="match status" value="1"/>
</dbReference>
<dbReference type="HAMAP" id="MF_00472">
    <property type="entry name" value="UbiG"/>
    <property type="match status" value="1"/>
</dbReference>